<dbReference type="EMBL" id="KV453936">
    <property type="protein sequence ID" value="ODV72212.1"/>
    <property type="molecule type" value="Genomic_DNA"/>
</dbReference>
<accession>A0A1E4RY52</accession>
<dbReference type="InterPro" id="IPR009053">
    <property type="entry name" value="Prefoldin"/>
</dbReference>
<protein>
    <recommendedName>
        <fullName evidence="4">Prefoldin subunit 4</fullName>
    </recommendedName>
</protein>
<dbReference type="Pfam" id="PF01920">
    <property type="entry name" value="Prefoldin_2"/>
    <property type="match status" value="1"/>
</dbReference>
<dbReference type="GO" id="GO:0016272">
    <property type="term" value="C:prefoldin complex"/>
    <property type="evidence" value="ECO:0007669"/>
    <property type="project" value="UniProtKB-UniRule"/>
</dbReference>
<evidence type="ECO:0000313" key="6">
    <source>
        <dbReference type="EMBL" id="ODV72212.1"/>
    </source>
</evidence>
<dbReference type="OrthoDB" id="10250441at2759"/>
<dbReference type="GO" id="GO:0006457">
    <property type="term" value="P:protein folding"/>
    <property type="evidence" value="ECO:0007669"/>
    <property type="project" value="UniProtKB-UniRule"/>
</dbReference>
<feature type="coiled-coil region" evidence="5">
    <location>
        <begin position="82"/>
        <end position="116"/>
    </location>
</feature>
<evidence type="ECO:0000256" key="5">
    <source>
        <dbReference type="SAM" id="Coils"/>
    </source>
</evidence>
<dbReference type="PANTHER" id="PTHR21100:SF9">
    <property type="entry name" value="PREFOLDIN SUBUNIT 4"/>
    <property type="match status" value="1"/>
</dbReference>
<comment type="function">
    <text evidence="3 4">Binds specifically to cytosolic chaperonin (c-CPN) and transfers target proteins to it. Binds to nascent polypeptide chain and promotes folding in an environment in which there are many competing pathways for nonnative proteins.</text>
</comment>
<evidence type="ECO:0000256" key="2">
    <source>
        <dbReference type="ARBA" id="ARBA00023186"/>
    </source>
</evidence>
<dbReference type="GO" id="GO:0051082">
    <property type="term" value="F:unfolded protein binding"/>
    <property type="evidence" value="ECO:0007669"/>
    <property type="project" value="InterPro"/>
</dbReference>
<keyword evidence="7" id="KW-1185">Reference proteome</keyword>
<comment type="subunit">
    <text evidence="4">Heterohexamer of two PFD-alpha type and four PFD-beta type subunits.</text>
</comment>
<dbReference type="GeneID" id="30988196"/>
<gene>
    <name evidence="6" type="ORF">CYBJADRAFT_163786</name>
</gene>
<evidence type="ECO:0000256" key="4">
    <source>
        <dbReference type="PIRNR" id="PIRNR016477"/>
    </source>
</evidence>
<keyword evidence="2 4" id="KW-0143">Chaperone</keyword>
<dbReference type="AlphaFoldDB" id="A0A1E4RY52"/>
<dbReference type="InterPro" id="IPR016661">
    <property type="entry name" value="PFDN4"/>
</dbReference>
<comment type="similarity">
    <text evidence="1 4">Belongs to the prefoldin subunit beta family.</text>
</comment>
<evidence type="ECO:0000313" key="7">
    <source>
        <dbReference type="Proteomes" id="UP000094389"/>
    </source>
</evidence>
<dbReference type="CDD" id="cd23165">
    <property type="entry name" value="Prefoldin_4"/>
    <property type="match status" value="1"/>
</dbReference>
<dbReference type="OMA" id="KFGRAIN"/>
<dbReference type="PANTHER" id="PTHR21100">
    <property type="entry name" value="PREFOLDIN SUBUNIT 4"/>
    <property type="match status" value="1"/>
</dbReference>
<dbReference type="SUPFAM" id="SSF46579">
    <property type="entry name" value="Prefoldin"/>
    <property type="match status" value="1"/>
</dbReference>
<keyword evidence="5" id="KW-0175">Coiled coil</keyword>
<dbReference type="Gene3D" id="1.10.287.370">
    <property type="match status" value="1"/>
</dbReference>
<sequence>MELLPEGQQNQVEVLFSDQQKINEFSKLIQRKDKLTSILEKQNQEKEYLDDVSMEIELLDEDELVNYKISSAFVKLRQEEVVERLEKDTQLVETEIEALQDKLSTIESRLSELKTDLYTKFGKNINLER</sequence>
<dbReference type="Proteomes" id="UP000094389">
    <property type="component" value="Unassembled WGS sequence"/>
</dbReference>
<organism evidence="6 7">
    <name type="scientific">Cyberlindnera jadinii (strain ATCC 18201 / CBS 1600 / BCRC 20928 / JCM 3617 / NBRC 0987 / NRRL Y-1542)</name>
    <name type="common">Torula yeast</name>
    <name type="synonym">Candida utilis</name>
    <dbReference type="NCBI Taxonomy" id="983966"/>
    <lineage>
        <taxon>Eukaryota</taxon>
        <taxon>Fungi</taxon>
        <taxon>Dikarya</taxon>
        <taxon>Ascomycota</taxon>
        <taxon>Saccharomycotina</taxon>
        <taxon>Saccharomycetes</taxon>
        <taxon>Phaffomycetales</taxon>
        <taxon>Phaffomycetaceae</taxon>
        <taxon>Cyberlindnera</taxon>
    </lineage>
</organism>
<dbReference type="InterPro" id="IPR002777">
    <property type="entry name" value="PFD_beta-like"/>
</dbReference>
<dbReference type="STRING" id="983966.A0A1E4RY52"/>
<evidence type="ECO:0000256" key="3">
    <source>
        <dbReference type="ARBA" id="ARBA00024667"/>
    </source>
</evidence>
<dbReference type="PIRSF" id="PIRSF016477">
    <property type="entry name" value="Prefoldin_subunit_4"/>
    <property type="match status" value="1"/>
</dbReference>
<proteinExistence type="inferred from homology"/>
<name>A0A1E4RY52_CYBJN</name>
<evidence type="ECO:0000256" key="1">
    <source>
        <dbReference type="ARBA" id="ARBA00008045"/>
    </source>
</evidence>
<reference evidence="6 7" key="1">
    <citation type="journal article" date="2016" name="Proc. Natl. Acad. Sci. U.S.A.">
        <title>Comparative genomics of biotechnologically important yeasts.</title>
        <authorList>
            <person name="Riley R."/>
            <person name="Haridas S."/>
            <person name="Wolfe K.H."/>
            <person name="Lopes M.R."/>
            <person name="Hittinger C.T."/>
            <person name="Goeker M."/>
            <person name="Salamov A.A."/>
            <person name="Wisecaver J.H."/>
            <person name="Long T.M."/>
            <person name="Calvey C.H."/>
            <person name="Aerts A.L."/>
            <person name="Barry K.W."/>
            <person name="Choi C."/>
            <person name="Clum A."/>
            <person name="Coughlan A.Y."/>
            <person name="Deshpande S."/>
            <person name="Douglass A.P."/>
            <person name="Hanson S.J."/>
            <person name="Klenk H.-P."/>
            <person name="LaButti K.M."/>
            <person name="Lapidus A."/>
            <person name="Lindquist E.A."/>
            <person name="Lipzen A.M."/>
            <person name="Meier-Kolthoff J.P."/>
            <person name="Ohm R.A."/>
            <person name="Otillar R.P."/>
            <person name="Pangilinan J.L."/>
            <person name="Peng Y."/>
            <person name="Rokas A."/>
            <person name="Rosa C.A."/>
            <person name="Scheuner C."/>
            <person name="Sibirny A.A."/>
            <person name="Slot J.C."/>
            <person name="Stielow J.B."/>
            <person name="Sun H."/>
            <person name="Kurtzman C.P."/>
            <person name="Blackwell M."/>
            <person name="Grigoriev I.V."/>
            <person name="Jeffries T.W."/>
        </authorList>
    </citation>
    <scope>NUCLEOTIDE SEQUENCE [LARGE SCALE GENOMIC DNA]</scope>
    <source>
        <strain evidence="7">ATCC 18201 / CBS 1600 / BCRC 20928 / JCM 3617 / NBRC 0987 / NRRL Y-1542</strain>
    </source>
</reference>
<dbReference type="RefSeq" id="XP_020069251.1">
    <property type="nucleotide sequence ID" value="XM_020213800.1"/>
</dbReference>
<dbReference type="GO" id="GO:0005737">
    <property type="term" value="C:cytoplasm"/>
    <property type="evidence" value="ECO:0007669"/>
    <property type="project" value="TreeGrafter"/>
</dbReference>
<dbReference type="FunFam" id="1.10.287.370:FF:000005">
    <property type="entry name" value="Prefoldin subunit 4"/>
    <property type="match status" value="1"/>
</dbReference>